<dbReference type="AlphaFoldDB" id="Q146Z7"/>
<name>Q146Z7_PARXL</name>
<protein>
    <submittedName>
        <fullName evidence="2">Uncharacterized protein</fullName>
    </submittedName>
</protein>
<dbReference type="KEGG" id="bxe:Bxe_A4408"/>
<evidence type="ECO:0000313" key="3">
    <source>
        <dbReference type="Proteomes" id="UP000001817"/>
    </source>
</evidence>
<accession>Q146Z7</accession>
<proteinExistence type="predicted"/>
<keyword evidence="3" id="KW-1185">Reference proteome</keyword>
<organism evidence="2 3">
    <name type="scientific">Paraburkholderia xenovorans (strain LB400)</name>
    <dbReference type="NCBI Taxonomy" id="266265"/>
    <lineage>
        <taxon>Bacteria</taxon>
        <taxon>Pseudomonadati</taxon>
        <taxon>Pseudomonadota</taxon>
        <taxon>Betaproteobacteria</taxon>
        <taxon>Burkholderiales</taxon>
        <taxon>Burkholderiaceae</taxon>
        <taxon>Paraburkholderia</taxon>
    </lineage>
</organism>
<gene>
    <name evidence="2" type="ORF">Bxe_A4408</name>
</gene>
<reference evidence="2 3" key="1">
    <citation type="journal article" date="2006" name="Proc. Natl. Acad. Sci. U.S.A.">
        <title>Burkholderia xenovorans LB400 harbors a multi-replicon, 9.73-Mbp genome shaped for versatility.</title>
        <authorList>
            <person name="Chain P.S."/>
            <person name="Denef V.J."/>
            <person name="Konstantinidis K.T."/>
            <person name="Vergez L.M."/>
            <person name="Agullo L."/>
            <person name="Reyes V.L."/>
            <person name="Hauser L."/>
            <person name="Cordova M."/>
            <person name="Gomez L."/>
            <person name="Gonzalez M."/>
            <person name="Land M."/>
            <person name="Lao V."/>
            <person name="Larimer F."/>
            <person name="LiPuma J.J."/>
            <person name="Mahenthiralingam E."/>
            <person name="Malfatti S.A."/>
            <person name="Marx C.J."/>
            <person name="Parnell J.J."/>
            <person name="Ramette A."/>
            <person name="Richardson P."/>
            <person name="Seeger M."/>
            <person name="Smith D."/>
            <person name="Spilker T."/>
            <person name="Sul W.J."/>
            <person name="Tsoi T.V."/>
            <person name="Ulrich L.E."/>
            <person name="Zhulin I.B."/>
            <person name="Tiedje J.M."/>
        </authorList>
    </citation>
    <scope>NUCLEOTIDE SEQUENCE [LARGE SCALE GENOMIC DNA]</scope>
    <source>
        <strain evidence="2 3">LB400</strain>
    </source>
</reference>
<feature type="region of interest" description="Disordered" evidence="1">
    <location>
        <begin position="73"/>
        <end position="96"/>
    </location>
</feature>
<dbReference type="STRING" id="266265.Bxe_A4408"/>
<evidence type="ECO:0000256" key="1">
    <source>
        <dbReference type="SAM" id="MobiDB-lite"/>
    </source>
</evidence>
<evidence type="ECO:0000313" key="2">
    <source>
        <dbReference type="EMBL" id="ABE28592.1"/>
    </source>
</evidence>
<dbReference type="Proteomes" id="UP000001817">
    <property type="component" value="Chromosome 1"/>
</dbReference>
<sequence>MRHASNAARRVPALLPAQSSIGRALRMQSRWALIPLIVGRGFGAGGGVAARHSGDALTCKSLNWRDFIMLRRTPPAAPRRAAHTSRSNGRPPCPSQ</sequence>
<dbReference type="EMBL" id="CP000270">
    <property type="protein sequence ID" value="ABE28592.1"/>
    <property type="molecule type" value="Genomic_DNA"/>
</dbReference>